<keyword evidence="8 13" id="KW-1133">Transmembrane helix</keyword>
<dbReference type="Pfam" id="PF09531">
    <property type="entry name" value="Ndc1_Nup"/>
    <property type="match status" value="1"/>
</dbReference>
<evidence type="ECO:0000256" key="8">
    <source>
        <dbReference type="ARBA" id="ARBA00022989"/>
    </source>
</evidence>
<evidence type="ECO:0000256" key="6">
    <source>
        <dbReference type="ARBA" id="ARBA00022816"/>
    </source>
</evidence>
<keyword evidence="6" id="KW-0509">mRNA transport</keyword>
<comment type="similarity">
    <text evidence="3">Belongs to the NDC1 family.</text>
</comment>
<dbReference type="EMBL" id="KQ971312">
    <property type="protein sequence ID" value="KYB29271.1"/>
    <property type="molecule type" value="Genomic_DNA"/>
</dbReference>
<evidence type="ECO:0000256" key="13">
    <source>
        <dbReference type="SAM" id="Phobius"/>
    </source>
</evidence>
<keyword evidence="7" id="KW-0653">Protein transport</keyword>
<feature type="transmembrane region" description="Helical" evidence="13">
    <location>
        <begin position="39"/>
        <end position="59"/>
    </location>
</feature>
<keyword evidence="11 13" id="KW-0472">Membrane</keyword>
<evidence type="ECO:0000313" key="15">
    <source>
        <dbReference type="Proteomes" id="UP000007266"/>
    </source>
</evidence>
<evidence type="ECO:0000256" key="12">
    <source>
        <dbReference type="ARBA" id="ARBA00023242"/>
    </source>
</evidence>
<dbReference type="InParanoid" id="A0A139WN84"/>
<evidence type="ECO:0000256" key="3">
    <source>
        <dbReference type="ARBA" id="ARBA00005760"/>
    </source>
</evidence>
<gene>
    <name evidence="14" type="primary">AUGUSTUS-3.0.2_32165</name>
    <name evidence="14" type="ORF">TcasGA2_TC032165</name>
</gene>
<keyword evidence="9" id="KW-0811">Translocation</keyword>
<evidence type="ECO:0000256" key="4">
    <source>
        <dbReference type="ARBA" id="ARBA00022448"/>
    </source>
</evidence>
<keyword evidence="12" id="KW-0539">Nucleus</keyword>
<evidence type="ECO:0000256" key="9">
    <source>
        <dbReference type="ARBA" id="ARBA00023010"/>
    </source>
</evidence>
<evidence type="ECO:0000256" key="2">
    <source>
        <dbReference type="ARBA" id="ARBA00004567"/>
    </source>
</evidence>
<accession>A0A139WN84</accession>
<sequence length="370" mass="42457">MAVWPTFYFALFYYFWGNQLESRFVALVNLDRASRESSVLVYVYLWWFATLYCFSNNLMRFFFHLFLTEPVQFPIVKENVYILTLQEAINMDNLPIIQNLACLDLFLLSQWSPMRRQLLFTLSQPGGHPHNWNSLTESVLKLFSDYTNLLKKSTEPPTQEKPKKQTETITPFSPVVQSPQTDPSLKFRNLRNLSMSSDYLDVVNVTHTGSSNSVKSFKKSIDESVQKIVSFVKILFGINFLFGELPQVNIQKCLGNGQLIIWASQGISELAAVSLVEDKYGIVQKDLPVIISSLVQLKQSLDKLNKVPSLSRKVAALDDFNYRMKNAVIAAVKHSLFKICLNFGEYFSDVPLSKDVLHYLQINFMLKTPN</sequence>
<evidence type="ECO:0000256" key="1">
    <source>
        <dbReference type="ARBA" id="ARBA00004232"/>
    </source>
</evidence>
<dbReference type="STRING" id="7070.A0A139WN84"/>
<dbReference type="OMA" id="SWIQNTW"/>
<dbReference type="FunCoup" id="A0A139WN84">
    <property type="interactions" value="1443"/>
</dbReference>
<dbReference type="InterPro" id="IPR019049">
    <property type="entry name" value="Nucleoporin_prot_Ndc1/Nup"/>
</dbReference>
<evidence type="ECO:0000256" key="11">
    <source>
        <dbReference type="ARBA" id="ARBA00023136"/>
    </source>
</evidence>
<dbReference type="GO" id="GO:0031965">
    <property type="term" value="C:nuclear membrane"/>
    <property type="evidence" value="ECO:0007669"/>
    <property type="project" value="UniProtKB-SubCell"/>
</dbReference>
<dbReference type="eggNOG" id="KOG4358">
    <property type="taxonomic scope" value="Eukaryota"/>
</dbReference>
<dbReference type="AlphaFoldDB" id="A0A139WN84"/>
<dbReference type="GO" id="GO:0051028">
    <property type="term" value="P:mRNA transport"/>
    <property type="evidence" value="ECO:0007669"/>
    <property type="project" value="UniProtKB-KW"/>
</dbReference>
<evidence type="ECO:0000256" key="7">
    <source>
        <dbReference type="ARBA" id="ARBA00022927"/>
    </source>
</evidence>
<dbReference type="Proteomes" id="UP000007266">
    <property type="component" value="Linkage group 2"/>
</dbReference>
<name>A0A139WN84_TRICA</name>
<organism evidence="14 15">
    <name type="scientific">Tribolium castaneum</name>
    <name type="common">Red flour beetle</name>
    <dbReference type="NCBI Taxonomy" id="7070"/>
    <lineage>
        <taxon>Eukaryota</taxon>
        <taxon>Metazoa</taxon>
        <taxon>Ecdysozoa</taxon>
        <taxon>Arthropoda</taxon>
        <taxon>Hexapoda</taxon>
        <taxon>Insecta</taxon>
        <taxon>Pterygota</taxon>
        <taxon>Neoptera</taxon>
        <taxon>Endopterygota</taxon>
        <taxon>Coleoptera</taxon>
        <taxon>Polyphaga</taxon>
        <taxon>Cucujiformia</taxon>
        <taxon>Tenebrionidae</taxon>
        <taxon>Tenebrionidae incertae sedis</taxon>
        <taxon>Tribolium</taxon>
    </lineage>
</organism>
<protein>
    <submittedName>
        <fullName evidence="14">Nucleoporin Ndc1-like Protein</fullName>
    </submittedName>
</protein>
<proteinExistence type="inferred from homology"/>
<keyword evidence="4" id="KW-0813">Transport</keyword>
<keyword evidence="10" id="KW-0906">Nuclear pore complex</keyword>
<evidence type="ECO:0000256" key="5">
    <source>
        <dbReference type="ARBA" id="ARBA00022692"/>
    </source>
</evidence>
<dbReference type="PANTHER" id="PTHR13269:SF6">
    <property type="entry name" value="NUCLEOPORIN NDC1"/>
    <property type="match status" value="1"/>
</dbReference>
<dbReference type="GO" id="GO:0015031">
    <property type="term" value="P:protein transport"/>
    <property type="evidence" value="ECO:0007669"/>
    <property type="project" value="UniProtKB-KW"/>
</dbReference>
<keyword evidence="15" id="KW-1185">Reference proteome</keyword>
<dbReference type="GO" id="GO:0005643">
    <property type="term" value="C:nuclear pore"/>
    <property type="evidence" value="ECO:0007669"/>
    <property type="project" value="UniProtKB-SubCell"/>
</dbReference>
<keyword evidence="5 13" id="KW-0812">Transmembrane</keyword>
<evidence type="ECO:0000256" key="10">
    <source>
        <dbReference type="ARBA" id="ARBA00023132"/>
    </source>
</evidence>
<reference evidence="14 15" key="1">
    <citation type="journal article" date="2008" name="Nature">
        <title>The genome of the model beetle and pest Tribolium castaneum.</title>
        <authorList>
            <consortium name="Tribolium Genome Sequencing Consortium"/>
            <person name="Richards S."/>
            <person name="Gibbs R.A."/>
            <person name="Weinstock G.M."/>
            <person name="Brown S.J."/>
            <person name="Denell R."/>
            <person name="Beeman R.W."/>
            <person name="Gibbs R."/>
            <person name="Beeman R.W."/>
            <person name="Brown S.J."/>
            <person name="Bucher G."/>
            <person name="Friedrich M."/>
            <person name="Grimmelikhuijzen C.J."/>
            <person name="Klingler M."/>
            <person name="Lorenzen M."/>
            <person name="Richards S."/>
            <person name="Roth S."/>
            <person name="Schroder R."/>
            <person name="Tautz D."/>
            <person name="Zdobnov E.M."/>
            <person name="Muzny D."/>
            <person name="Gibbs R.A."/>
            <person name="Weinstock G.M."/>
            <person name="Attaway T."/>
            <person name="Bell S."/>
            <person name="Buhay C.J."/>
            <person name="Chandrabose M.N."/>
            <person name="Chavez D."/>
            <person name="Clerk-Blankenburg K.P."/>
            <person name="Cree A."/>
            <person name="Dao M."/>
            <person name="Davis C."/>
            <person name="Chacko J."/>
            <person name="Dinh H."/>
            <person name="Dugan-Rocha S."/>
            <person name="Fowler G."/>
            <person name="Garner T.T."/>
            <person name="Garnes J."/>
            <person name="Gnirke A."/>
            <person name="Hawes A."/>
            <person name="Hernandez J."/>
            <person name="Hines S."/>
            <person name="Holder M."/>
            <person name="Hume J."/>
            <person name="Jhangiani S.N."/>
            <person name="Joshi V."/>
            <person name="Khan Z.M."/>
            <person name="Jackson L."/>
            <person name="Kovar C."/>
            <person name="Kowis A."/>
            <person name="Lee S."/>
            <person name="Lewis L.R."/>
            <person name="Margolis J."/>
            <person name="Morgan M."/>
            <person name="Nazareth L.V."/>
            <person name="Nguyen N."/>
            <person name="Okwuonu G."/>
            <person name="Parker D."/>
            <person name="Richards S."/>
            <person name="Ruiz S.J."/>
            <person name="Santibanez J."/>
            <person name="Savard J."/>
            <person name="Scherer S.E."/>
            <person name="Schneider B."/>
            <person name="Sodergren E."/>
            <person name="Tautz D."/>
            <person name="Vattahil S."/>
            <person name="Villasana D."/>
            <person name="White C.S."/>
            <person name="Wright R."/>
            <person name="Park Y."/>
            <person name="Beeman R.W."/>
            <person name="Lord J."/>
            <person name="Oppert B."/>
            <person name="Lorenzen M."/>
            <person name="Brown S."/>
            <person name="Wang L."/>
            <person name="Savard J."/>
            <person name="Tautz D."/>
            <person name="Richards S."/>
            <person name="Weinstock G."/>
            <person name="Gibbs R.A."/>
            <person name="Liu Y."/>
            <person name="Worley K."/>
            <person name="Weinstock G."/>
            <person name="Elsik C.G."/>
            <person name="Reese J.T."/>
            <person name="Elhaik E."/>
            <person name="Landan G."/>
            <person name="Graur D."/>
            <person name="Arensburger P."/>
            <person name="Atkinson P."/>
            <person name="Beeman R.W."/>
            <person name="Beidler J."/>
            <person name="Brown S.J."/>
            <person name="Demuth J.P."/>
            <person name="Drury D.W."/>
            <person name="Du Y.Z."/>
            <person name="Fujiwara H."/>
            <person name="Lorenzen M."/>
            <person name="Maselli V."/>
            <person name="Osanai M."/>
            <person name="Park Y."/>
            <person name="Robertson H.M."/>
            <person name="Tu Z."/>
            <person name="Wang J.J."/>
            <person name="Wang S."/>
            <person name="Richards S."/>
            <person name="Song H."/>
            <person name="Zhang L."/>
            <person name="Sodergren E."/>
            <person name="Werner D."/>
            <person name="Stanke M."/>
            <person name="Morgenstern B."/>
            <person name="Solovyev V."/>
            <person name="Kosarev P."/>
            <person name="Brown G."/>
            <person name="Chen H.C."/>
            <person name="Ermolaeva O."/>
            <person name="Hlavina W."/>
            <person name="Kapustin Y."/>
            <person name="Kiryutin B."/>
            <person name="Kitts P."/>
            <person name="Maglott D."/>
            <person name="Pruitt K."/>
            <person name="Sapojnikov V."/>
            <person name="Souvorov A."/>
            <person name="Mackey A.J."/>
            <person name="Waterhouse R.M."/>
            <person name="Wyder S."/>
            <person name="Zdobnov E.M."/>
            <person name="Zdobnov E.M."/>
            <person name="Wyder S."/>
            <person name="Kriventseva E.V."/>
            <person name="Kadowaki T."/>
            <person name="Bork P."/>
            <person name="Aranda M."/>
            <person name="Bao R."/>
            <person name="Beermann A."/>
            <person name="Berns N."/>
            <person name="Bolognesi R."/>
            <person name="Bonneton F."/>
            <person name="Bopp D."/>
            <person name="Brown S.J."/>
            <person name="Bucher G."/>
            <person name="Butts T."/>
            <person name="Chaumot A."/>
            <person name="Denell R.E."/>
            <person name="Ferrier D.E."/>
            <person name="Friedrich M."/>
            <person name="Gordon C.M."/>
            <person name="Jindra M."/>
            <person name="Klingler M."/>
            <person name="Lan Q."/>
            <person name="Lattorff H.M."/>
            <person name="Laudet V."/>
            <person name="von Levetsow C."/>
            <person name="Liu Z."/>
            <person name="Lutz R."/>
            <person name="Lynch J.A."/>
            <person name="da Fonseca R.N."/>
            <person name="Posnien N."/>
            <person name="Reuter R."/>
            <person name="Roth S."/>
            <person name="Savard J."/>
            <person name="Schinko J.B."/>
            <person name="Schmitt C."/>
            <person name="Schoppmeier M."/>
            <person name="Schroder R."/>
            <person name="Shippy T.D."/>
            <person name="Simonnet F."/>
            <person name="Marques-Souza H."/>
            <person name="Tautz D."/>
            <person name="Tomoyasu Y."/>
            <person name="Trauner J."/>
            <person name="Van der Zee M."/>
            <person name="Vervoort M."/>
            <person name="Wittkopp N."/>
            <person name="Wimmer E.A."/>
            <person name="Yang X."/>
            <person name="Jones A.K."/>
            <person name="Sattelle D.B."/>
            <person name="Ebert P.R."/>
            <person name="Nelson D."/>
            <person name="Scott J.G."/>
            <person name="Beeman R.W."/>
            <person name="Muthukrishnan S."/>
            <person name="Kramer K.J."/>
            <person name="Arakane Y."/>
            <person name="Beeman R.W."/>
            <person name="Zhu Q."/>
            <person name="Hogenkamp D."/>
            <person name="Dixit R."/>
            <person name="Oppert B."/>
            <person name="Jiang H."/>
            <person name="Zou Z."/>
            <person name="Marshall J."/>
            <person name="Elpidina E."/>
            <person name="Vinokurov K."/>
            <person name="Oppert C."/>
            <person name="Zou Z."/>
            <person name="Evans J."/>
            <person name="Lu Z."/>
            <person name="Zhao P."/>
            <person name="Sumathipala N."/>
            <person name="Altincicek B."/>
            <person name="Vilcinskas A."/>
            <person name="Williams M."/>
            <person name="Hultmark D."/>
            <person name="Hetru C."/>
            <person name="Jiang H."/>
            <person name="Grimmelikhuijzen C.J."/>
            <person name="Hauser F."/>
            <person name="Cazzamali G."/>
            <person name="Williamson M."/>
            <person name="Park Y."/>
            <person name="Li B."/>
            <person name="Tanaka Y."/>
            <person name="Predel R."/>
            <person name="Neupert S."/>
            <person name="Schachtner J."/>
            <person name="Verleyen P."/>
            <person name="Raible F."/>
            <person name="Bork P."/>
            <person name="Friedrich M."/>
            <person name="Walden K.K."/>
            <person name="Robertson H.M."/>
            <person name="Angeli S."/>
            <person name="Foret S."/>
            <person name="Bucher G."/>
            <person name="Schuetz S."/>
            <person name="Maleszka R."/>
            <person name="Wimmer E.A."/>
            <person name="Beeman R.W."/>
            <person name="Lorenzen M."/>
            <person name="Tomoyasu Y."/>
            <person name="Miller S.C."/>
            <person name="Grossmann D."/>
            <person name="Bucher G."/>
        </authorList>
    </citation>
    <scope>NUCLEOTIDE SEQUENCE [LARGE SCALE GENOMIC DNA]</scope>
    <source>
        <strain evidence="14 15">Georgia GA2</strain>
    </source>
</reference>
<comment type="subcellular location">
    <subcellularLocation>
        <location evidence="1">Nucleus membrane</location>
        <topology evidence="1">Multi-pass membrane protein</topology>
    </subcellularLocation>
    <subcellularLocation>
        <location evidence="2">Nucleus</location>
        <location evidence="2">Nuclear pore complex</location>
    </subcellularLocation>
</comment>
<dbReference type="PANTHER" id="PTHR13269">
    <property type="entry name" value="NUCLEOPORIN NDC1"/>
    <property type="match status" value="1"/>
</dbReference>
<reference evidence="14 15" key="2">
    <citation type="journal article" date="2010" name="Nucleic Acids Res.">
        <title>BeetleBase in 2010: revisions to provide comprehensive genomic information for Tribolium castaneum.</title>
        <authorList>
            <person name="Kim H.S."/>
            <person name="Murphy T."/>
            <person name="Xia J."/>
            <person name="Caragea D."/>
            <person name="Park Y."/>
            <person name="Beeman R.W."/>
            <person name="Lorenzen M.D."/>
            <person name="Butcher S."/>
            <person name="Manak J.R."/>
            <person name="Brown S.J."/>
        </authorList>
    </citation>
    <scope>GENOME REANNOTATION</scope>
    <source>
        <strain evidence="14 15">Georgia GA2</strain>
    </source>
</reference>
<evidence type="ECO:0000313" key="14">
    <source>
        <dbReference type="EMBL" id="KYB29271.1"/>
    </source>
</evidence>